<keyword evidence="4" id="KW-0805">Transcription regulation</keyword>
<evidence type="ECO:0000256" key="7">
    <source>
        <dbReference type="ARBA" id="ARBA00023242"/>
    </source>
</evidence>
<evidence type="ECO:0000256" key="5">
    <source>
        <dbReference type="ARBA" id="ARBA00023125"/>
    </source>
</evidence>
<comment type="similarity">
    <text evidence="2 9">Belongs to the ETS family.</text>
</comment>
<evidence type="ECO:0000256" key="3">
    <source>
        <dbReference type="ARBA" id="ARBA00018937"/>
    </source>
</evidence>
<dbReference type="InterPro" id="IPR046328">
    <property type="entry name" value="ETS_fam"/>
</dbReference>
<evidence type="ECO:0000259" key="12">
    <source>
        <dbReference type="PROSITE" id="PS51433"/>
    </source>
</evidence>
<name>A0A7N4PXP2_SARHA</name>
<dbReference type="Ensembl" id="ENSSHAT00000050316.1">
    <property type="protein sequence ID" value="ENSSHAP00000043599.1"/>
    <property type="gene ID" value="ENSSHAG00000010046.2"/>
</dbReference>
<sequence length="332" mass="38704">MILEGSGVMNLNPSNHLLHQQPAWTDSYPTCNVSSGFFGGQWHEIHPQYWTKYQVWEWLQHLLDTNQLDANCIPFQEFDINGEHLCSMTLQEFTRAAGAAGQILYNNLQHLKWNGQCGSDPFQSTHNVIVKTEQADPSIMTTWKEDNYLYDTNYGSTVGNYHPTIWVIFKVPIIPFCKVLAPKLPLSFFDLEMMDSKTFCRAQISMTTTGHLPIDSPDLKKEQEHPAKSHTKKHNPRGTHLWEFIRDILLNPDKNPGLIKWEDRSEGIFRFLKSEAVAQLWGKKKNNSSMTYEKLSRAMRYYYKREILERVDGRRLVYKFGKNARGWRENEN</sequence>
<dbReference type="PRINTS" id="PR00454">
    <property type="entry name" value="ETSDOMAIN"/>
</dbReference>
<dbReference type="InterPro" id="IPR036388">
    <property type="entry name" value="WH-like_DNA-bd_sf"/>
</dbReference>
<gene>
    <name evidence="13" type="primary">EHF</name>
</gene>
<dbReference type="Pfam" id="PF00178">
    <property type="entry name" value="Ets"/>
    <property type="match status" value="1"/>
</dbReference>
<dbReference type="AlphaFoldDB" id="A0A7N4PXP2"/>
<dbReference type="CDD" id="cd08539">
    <property type="entry name" value="SAM_PNT-ESE-3-like"/>
    <property type="match status" value="1"/>
</dbReference>
<dbReference type="InterPro" id="IPR003118">
    <property type="entry name" value="Pointed_dom"/>
</dbReference>
<evidence type="ECO:0000256" key="4">
    <source>
        <dbReference type="ARBA" id="ARBA00023015"/>
    </source>
</evidence>
<evidence type="ECO:0000256" key="1">
    <source>
        <dbReference type="ARBA" id="ARBA00004123"/>
    </source>
</evidence>
<evidence type="ECO:0000256" key="9">
    <source>
        <dbReference type="RuleBase" id="RU004019"/>
    </source>
</evidence>
<dbReference type="InterPro" id="IPR000418">
    <property type="entry name" value="Ets_dom"/>
</dbReference>
<dbReference type="InterPro" id="IPR013761">
    <property type="entry name" value="SAM/pointed_sf"/>
</dbReference>
<comment type="subcellular location">
    <subcellularLocation>
        <location evidence="1 9">Nucleus</location>
    </subcellularLocation>
</comment>
<evidence type="ECO:0000256" key="2">
    <source>
        <dbReference type="ARBA" id="ARBA00005562"/>
    </source>
</evidence>
<feature type="domain" description="PNT" evidence="12">
    <location>
        <begin position="29"/>
        <end position="115"/>
    </location>
</feature>
<feature type="compositionally biased region" description="Basic and acidic residues" evidence="10">
    <location>
        <begin position="217"/>
        <end position="227"/>
    </location>
</feature>
<dbReference type="InterPro" id="IPR036390">
    <property type="entry name" value="WH_DNA-bd_sf"/>
</dbReference>
<evidence type="ECO:0000256" key="10">
    <source>
        <dbReference type="SAM" id="MobiDB-lite"/>
    </source>
</evidence>
<dbReference type="FunFam" id="1.10.150.50:FF:000026">
    <property type="entry name" value="ETS homologous factor isoform X1"/>
    <property type="match status" value="1"/>
</dbReference>
<evidence type="ECO:0000313" key="14">
    <source>
        <dbReference type="Proteomes" id="UP000007648"/>
    </source>
</evidence>
<evidence type="ECO:0000259" key="11">
    <source>
        <dbReference type="PROSITE" id="PS50061"/>
    </source>
</evidence>
<organism evidence="13 14">
    <name type="scientific">Sarcophilus harrisii</name>
    <name type="common">Tasmanian devil</name>
    <name type="synonym">Sarcophilus laniarius</name>
    <dbReference type="NCBI Taxonomy" id="9305"/>
    <lineage>
        <taxon>Eukaryota</taxon>
        <taxon>Metazoa</taxon>
        <taxon>Chordata</taxon>
        <taxon>Craniata</taxon>
        <taxon>Vertebrata</taxon>
        <taxon>Euteleostomi</taxon>
        <taxon>Mammalia</taxon>
        <taxon>Metatheria</taxon>
        <taxon>Dasyuromorphia</taxon>
        <taxon>Dasyuridae</taxon>
        <taxon>Sarcophilus</taxon>
    </lineage>
</organism>
<keyword evidence="5 9" id="KW-0238">DNA-binding</keyword>
<evidence type="ECO:0000313" key="13">
    <source>
        <dbReference type="Ensembl" id="ENSSHAP00000043599.1"/>
    </source>
</evidence>
<dbReference type="FunFam" id="1.10.10.10:FF:000136">
    <property type="entry name" value="ETS homologous factor isoform X1"/>
    <property type="match status" value="1"/>
</dbReference>
<evidence type="ECO:0000256" key="6">
    <source>
        <dbReference type="ARBA" id="ARBA00023163"/>
    </source>
</evidence>
<dbReference type="PROSITE" id="PS51433">
    <property type="entry name" value="PNT"/>
    <property type="match status" value="1"/>
</dbReference>
<proteinExistence type="inferred from homology"/>
<dbReference type="GO" id="GO:1990837">
    <property type="term" value="F:sequence-specific double-stranded DNA binding"/>
    <property type="evidence" value="ECO:0007669"/>
    <property type="project" value="UniProtKB-ARBA"/>
</dbReference>
<dbReference type="GO" id="GO:0005634">
    <property type="term" value="C:nucleus"/>
    <property type="evidence" value="ECO:0007669"/>
    <property type="project" value="UniProtKB-SubCell"/>
</dbReference>
<dbReference type="SUPFAM" id="SSF46785">
    <property type="entry name" value="Winged helix' DNA-binding domain"/>
    <property type="match status" value="1"/>
</dbReference>
<reference evidence="13 14" key="1">
    <citation type="journal article" date="2011" name="Proc. Natl. Acad. Sci. U.S.A.">
        <title>Genetic diversity and population structure of the endangered marsupial Sarcophilus harrisii (Tasmanian devil).</title>
        <authorList>
            <person name="Miller W."/>
            <person name="Hayes V.M."/>
            <person name="Ratan A."/>
            <person name="Petersen D.C."/>
            <person name="Wittekindt N.E."/>
            <person name="Miller J."/>
            <person name="Walenz B."/>
            <person name="Knight J."/>
            <person name="Qi J."/>
            <person name="Zhao F."/>
            <person name="Wang Q."/>
            <person name="Bedoya-Reina O.C."/>
            <person name="Katiyar N."/>
            <person name="Tomsho L.P."/>
            <person name="Kasson L.M."/>
            <person name="Hardie R.A."/>
            <person name="Woodbridge P."/>
            <person name="Tindall E.A."/>
            <person name="Bertelsen M.F."/>
            <person name="Dixon D."/>
            <person name="Pyecroft S."/>
            <person name="Helgen K.M."/>
            <person name="Lesk A.M."/>
            <person name="Pringle T.H."/>
            <person name="Patterson N."/>
            <person name="Zhang Y."/>
            <person name="Kreiss A."/>
            <person name="Woods G.M."/>
            <person name="Jones M.E."/>
            <person name="Schuster S.C."/>
        </authorList>
    </citation>
    <scope>NUCLEOTIDE SEQUENCE [LARGE SCALE GENOMIC DNA]</scope>
</reference>
<feature type="domain" description="ETS" evidence="11">
    <location>
        <begin position="239"/>
        <end position="321"/>
    </location>
</feature>
<dbReference type="Proteomes" id="UP000007648">
    <property type="component" value="Unassembled WGS sequence"/>
</dbReference>
<dbReference type="Gene3D" id="1.10.150.50">
    <property type="entry name" value="Transcription Factor, Ets-1"/>
    <property type="match status" value="1"/>
</dbReference>
<accession>A0A7N4PXP2</accession>
<dbReference type="InterPro" id="IPR033071">
    <property type="entry name" value="EHF_SAM_Pointed_dom"/>
</dbReference>
<evidence type="ECO:0000256" key="8">
    <source>
        <dbReference type="ARBA" id="ARBA00031474"/>
    </source>
</evidence>
<dbReference type="PANTHER" id="PTHR11849">
    <property type="entry name" value="ETS"/>
    <property type="match status" value="1"/>
</dbReference>
<dbReference type="SMART" id="SM00251">
    <property type="entry name" value="SAM_PNT"/>
    <property type="match status" value="1"/>
</dbReference>
<dbReference type="Pfam" id="PF02198">
    <property type="entry name" value="SAM_PNT"/>
    <property type="match status" value="1"/>
</dbReference>
<keyword evidence="14" id="KW-1185">Reference proteome</keyword>
<dbReference type="PANTHER" id="PTHR11849:SF171">
    <property type="entry name" value="ETS HOMOLOGOUS FACTOR"/>
    <property type="match status" value="1"/>
</dbReference>
<keyword evidence="7 9" id="KW-0539">Nucleus</keyword>
<feature type="region of interest" description="Disordered" evidence="10">
    <location>
        <begin position="213"/>
        <end position="235"/>
    </location>
</feature>
<dbReference type="Gene3D" id="1.10.10.10">
    <property type="entry name" value="Winged helix-like DNA-binding domain superfamily/Winged helix DNA-binding domain"/>
    <property type="match status" value="1"/>
</dbReference>
<dbReference type="GO" id="GO:0001228">
    <property type="term" value="F:DNA-binding transcription activator activity, RNA polymerase II-specific"/>
    <property type="evidence" value="ECO:0007669"/>
    <property type="project" value="UniProtKB-ARBA"/>
</dbReference>
<dbReference type="GO" id="GO:0030154">
    <property type="term" value="P:cell differentiation"/>
    <property type="evidence" value="ECO:0007669"/>
    <property type="project" value="TreeGrafter"/>
</dbReference>
<dbReference type="GeneTree" id="ENSGT00940000159310"/>
<protein>
    <recommendedName>
        <fullName evidence="3">ETS homologous factor</fullName>
    </recommendedName>
    <alternativeName>
        <fullName evidence="8">ETS domain-containing transcription factor</fullName>
    </alternativeName>
</protein>
<reference evidence="13" key="3">
    <citation type="submission" date="2025-09" db="UniProtKB">
        <authorList>
            <consortium name="Ensembl"/>
        </authorList>
    </citation>
    <scope>IDENTIFICATION</scope>
</reference>
<dbReference type="SUPFAM" id="SSF47769">
    <property type="entry name" value="SAM/Pointed domain"/>
    <property type="match status" value="1"/>
</dbReference>
<dbReference type="SMART" id="SM00413">
    <property type="entry name" value="ETS"/>
    <property type="match status" value="1"/>
</dbReference>
<keyword evidence="6" id="KW-0804">Transcription</keyword>
<reference evidence="13" key="2">
    <citation type="submission" date="2025-08" db="UniProtKB">
        <authorList>
            <consortium name="Ensembl"/>
        </authorList>
    </citation>
    <scope>IDENTIFICATION</scope>
</reference>
<dbReference type="PROSITE" id="PS50061">
    <property type="entry name" value="ETS_DOMAIN_3"/>
    <property type="match status" value="1"/>
</dbReference>